<reference evidence="2" key="2">
    <citation type="journal article" date="2013" name="Nat. Commun.">
        <title>Genome of the Chinese tree shrew.</title>
        <authorList>
            <person name="Fan Y."/>
            <person name="Huang Z.Y."/>
            <person name="Cao C.C."/>
            <person name="Chen C.S."/>
            <person name="Chen Y.X."/>
            <person name="Fan D.D."/>
            <person name="He J."/>
            <person name="Hou H.L."/>
            <person name="Hu L."/>
            <person name="Hu X.T."/>
            <person name="Jiang X.T."/>
            <person name="Lai R."/>
            <person name="Lang Y.S."/>
            <person name="Liang B."/>
            <person name="Liao S.G."/>
            <person name="Mu D."/>
            <person name="Ma Y.Y."/>
            <person name="Niu Y.Y."/>
            <person name="Sun X.Q."/>
            <person name="Xia J.Q."/>
            <person name="Xiao J."/>
            <person name="Xiong Z.Q."/>
            <person name="Xu L."/>
            <person name="Yang L."/>
            <person name="Zhang Y."/>
            <person name="Zhao W."/>
            <person name="Zhao X.D."/>
            <person name="Zheng Y.T."/>
            <person name="Zhou J.M."/>
            <person name="Zhu Y.B."/>
            <person name="Zhang G.J."/>
            <person name="Wang J."/>
            <person name="Yao Y.G."/>
        </authorList>
    </citation>
    <scope>NUCLEOTIDE SEQUENCE [LARGE SCALE GENOMIC DNA]</scope>
</reference>
<gene>
    <name evidence="1" type="ORF">TREES_T100018690</name>
</gene>
<dbReference type="Proteomes" id="UP000011518">
    <property type="component" value="Unassembled WGS sequence"/>
</dbReference>
<dbReference type="InParanoid" id="L9KLN7"/>
<sequence>MQMGAWGTERLSTKLAPEVRAASWREQAANLVPRCAHSVLIFPSPVYTRFHKTGSSTDGALRRYSFRHLLFITQLYPPALDL</sequence>
<reference evidence="2" key="1">
    <citation type="submission" date="2012-07" db="EMBL/GenBank/DDBJ databases">
        <title>Genome of the Chinese tree shrew, a rising model animal genetically related to primates.</title>
        <authorList>
            <person name="Zhang G."/>
            <person name="Fan Y."/>
            <person name="Yao Y."/>
            <person name="Huang Z."/>
        </authorList>
    </citation>
    <scope>NUCLEOTIDE SEQUENCE [LARGE SCALE GENOMIC DNA]</scope>
</reference>
<evidence type="ECO:0000313" key="2">
    <source>
        <dbReference type="Proteomes" id="UP000011518"/>
    </source>
</evidence>
<evidence type="ECO:0000313" key="1">
    <source>
        <dbReference type="EMBL" id="ELW63885.1"/>
    </source>
</evidence>
<dbReference type="AlphaFoldDB" id="L9KLN7"/>
<proteinExistence type="predicted"/>
<dbReference type="EMBL" id="KB320760">
    <property type="protein sequence ID" value="ELW63885.1"/>
    <property type="molecule type" value="Genomic_DNA"/>
</dbReference>
<organism evidence="1 2">
    <name type="scientific">Tupaia chinensis</name>
    <name type="common">Chinese tree shrew</name>
    <name type="synonym">Tupaia belangeri chinensis</name>
    <dbReference type="NCBI Taxonomy" id="246437"/>
    <lineage>
        <taxon>Eukaryota</taxon>
        <taxon>Metazoa</taxon>
        <taxon>Chordata</taxon>
        <taxon>Craniata</taxon>
        <taxon>Vertebrata</taxon>
        <taxon>Euteleostomi</taxon>
        <taxon>Mammalia</taxon>
        <taxon>Eutheria</taxon>
        <taxon>Euarchontoglires</taxon>
        <taxon>Scandentia</taxon>
        <taxon>Tupaiidae</taxon>
        <taxon>Tupaia</taxon>
    </lineage>
</organism>
<keyword evidence="2" id="KW-1185">Reference proteome</keyword>
<name>L9KLN7_TUPCH</name>
<protein>
    <submittedName>
        <fullName evidence="1">Uncharacterized protein</fullName>
    </submittedName>
</protein>
<accession>L9KLN7</accession>